<dbReference type="WBParaSite" id="Pan_g635.t1">
    <property type="protein sequence ID" value="Pan_g635.t1"/>
    <property type="gene ID" value="Pan_g635"/>
</dbReference>
<organism evidence="2 3">
    <name type="scientific">Panagrellus redivivus</name>
    <name type="common">Microworm</name>
    <dbReference type="NCBI Taxonomy" id="6233"/>
    <lineage>
        <taxon>Eukaryota</taxon>
        <taxon>Metazoa</taxon>
        <taxon>Ecdysozoa</taxon>
        <taxon>Nematoda</taxon>
        <taxon>Chromadorea</taxon>
        <taxon>Rhabditida</taxon>
        <taxon>Tylenchina</taxon>
        <taxon>Panagrolaimomorpha</taxon>
        <taxon>Panagrolaimoidea</taxon>
        <taxon>Panagrolaimidae</taxon>
        <taxon>Panagrellus</taxon>
    </lineage>
</organism>
<evidence type="ECO:0000313" key="3">
    <source>
        <dbReference type="WBParaSite" id="Pan_g635.t1"/>
    </source>
</evidence>
<protein>
    <submittedName>
        <fullName evidence="3">Uncharacterized protein</fullName>
    </submittedName>
</protein>
<feature type="region of interest" description="Disordered" evidence="1">
    <location>
        <begin position="40"/>
        <end position="78"/>
    </location>
</feature>
<sequence>MYFAADGPAEARRRLSRPDARLLPHPSACYMTKARAASLWRRRSGDSSQPVPPAAVSPPHRRNSRLAAVGSQSRGGGGSVVALAQQHAGVAPCDAVVSPCCPWLYLSTDWTDHRCRRRSSCLRKNTD</sequence>
<evidence type="ECO:0000313" key="2">
    <source>
        <dbReference type="Proteomes" id="UP000492821"/>
    </source>
</evidence>
<dbReference type="AlphaFoldDB" id="A0A7E4W2G7"/>
<reference evidence="2" key="1">
    <citation type="journal article" date="2013" name="Genetics">
        <title>The draft genome and transcriptome of Panagrellus redivivus are shaped by the harsh demands of a free-living lifestyle.</title>
        <authorList>
            <person name="Srinivasan J."/>
            <person name="Dillman A.R."/>
            <person name="Macchietto M.G."/>
            <person name="Heikkinen L."/>
            <person name="Lakso M."/>
            <person name="Fracchia K.M."/>
            <person name="Antoshechkin I."/>
            <person name="Mortazavi A."/>
            <person name="Wong G."/>
            <person name="Sternberg P.W."/>
        </authorList>
    </citation>
    <scope>NUCLEOTIDE SEQUENCE [LARGE SCALE GENOMIC DNA]</scope>
    <source>
        <strain evidence="2">MT8872</strain>
    </source>
</reference>
<keyword evidence="2" id="KW-1185">Reference proteome</keyword>
<dbReference type="Proteomes" id="UP000492821">
    <property type="component" value="Unassembled WGS sequence"/>
</dbReference>
<evidence type="ECO:0000256" key="1">
    <source>
        <dbReference type="SAM" id="MobiDB-lite"/>
    </source>
</evidence>
<reference evidence="3" key="2">
    <citation type="submission" date="2020-10" db="UniProtKB">
        <authorList>
            <consortium name="WormBaseParasite"/>
        </authorList>
    </citation>
    <scope>IDENTIFICATION</scope>
</reference>
<proteinExistence type="predicted"/>
<name>A0A7E4W2G7_PANRE</name>
<accession>A0A7E4W2G7</accession>